<dbReference type="PANTHER" id="PTHR16441:SF9">
    <property type="entry name" value="COILED-COIL DOMAIN-CONTAINING PROTEIN 93"/>
    <property type="match status" value="1"/>
</dbReference>
<dbReference type="GeneID" id="181509"/>
<dbReference type="PhylomeDB" id="Q93314"/>
<feature type="domain" description="CCDC93 N-terminal" evidence="2">
    <location>
        <begin position="38"/>
        <end position="144"/>
    </location>
</feature>
<evidence type="ECO:0007829" key="6">
    <source>
        <dbReference type="PeptideAtlas" id="Q93314"/>
    </source>
</evidence>
<proteinExistence type="evidence at protein level"/>
<protein>
    <submittedName>
        <fullName evidence="3">CCDC93 N-terminal domain-containing protein</fullName>
    </submittedName>
</protein>
<evidence type="ECO:0000256" key="1">
    <source>
        <dbReference type="SAM" id="Phobius"/>
    </source>
</evidence>
<evidence type="ECO:0000313" key="4">
    <source>
        <dbReference type="Proteomes" id="UP000001940"/>
    </source>
</evidence>
<dbReference type="CTD" id="181509"/>
<keyword evidence="1" id="KW-1133">Transmembrane helix</keyword>
<dbReference type="Proteomes" id="UP000001940">
    <property type="component" value="Chromosome X"/>
</dbReference>
<dbReference type="UCSC" id="C31E10.6">
    <property type="organism name" value="c. elegans"/>
</dbReference>
<dbReference type="PaxDb" id="6239-C31E10.6"/>
<dbReference type="PANTHER" id="PTHR16441">
    <property type="entry name" value="FIDIPIDINE"/>
    <property type="match status" value="1"/>
</dbReference>
<dbReference type="KEGG" id="cel:CELE_C31E10.6"/>
<dbReference type="WormBase" id="C31E10.6">
    <property type="protein sequence ID" value="CE08506"/>
    <property type="gene ID" value="WBGene00007847"/>
</dbReference>
<dbReference type="eggNOG" id="KOG2701">
    <property type="taxonomic scope" value="Eukaryota"/>
</dbReference>
<dbReference type="AlphaFoldDB" id="Q93314"/>
<dbReference type="InterPro" id="IPR048747">
    <property type="entry name" value="CCDC93_N"/>
</dbReference>
<dbReference type="InParanoid" id="Q93314"/>
<dbReference type="PeptideAtlas" id="Q93314"/>
<keyword evidence="1" id="KW-0812">Transmembrane</keyword>
<evidence type="ECO:0000313" key="5">
    <source>
        <dbReference type="WormBase" id="C31E10.6"/>
    </source>
</evidence>
<evidence type="ECO:0000313" key="3">
    <source>
        <dbReference type="EMBL" id="CAB01731.1"/>
    </source>
</evidence>
<feature type="transmembrane region" description="Helical" evidence="1">
    <location>
        <begin position="53"/>
        <end position="74"/>
    </location>
</feature>
<sequence length="591" mass="68303">MNRNKNNKKGRQAQLVQVAQRTVNSTITGKPLSTFHEVILHQLSMVGYHRVRYFSLSGYDMIVGGIAWAVSILVPEPNGHPWKFRESLPDDKKKTASEKRSEIAQIIYALQKINCPFDATEQEFLNVDSSVLVDIITWVLQRISRQTMDMDRFKCFMACFNMKYEDEAAAALDFISSLRRPNANQYTESARIKLFDNAILRDMKADSRIIIAEYLQYGQTGVKKYPSFVPSDEEGRHKTGLSEISEAQYEKQRQDLKKLSNKIYSASSDTTKQFADKLFSAIDNLHLAENIIELEQRFKEEAALYYAMYARFSELEAQLSAATKYTSFLTSFEVERITDVVATTISRASMFHTDFSQELELAVEVEKTLAANKDQNGAFKKYCPFRREKLENHRKERLILQKKAQIAQSIEQAVRKAFEEYIEVRQKREQGSMADNIDDDPFSMLNEIDHTIASDINEILSTVNKMIGHVNSMPQPKERTEYDYRVAYIGYTSDACMFLSDWLGKAKFLKDQRRNLCERNLRLSFDTKKMCHLVKCASRENAKYHALSDLLFQKRKYMSTWEQDLFKKAGAGNNSSELPKSWELDYAAFKK</sequence>
<evidence type="ECO:0000259" key="2">
    <source>
        <dbReference type="Pfam" id="PF21673"/>
    </source>
</evidence>
<dbReference type="HOGENOM" id="CLU_023953_0_0_1"/>
<keyword evidence="6" id="KW-1267">Proteomics identification</keyword>
<dbReference type="Pfam" id="PF21673">
    <property type="entry name" value="CCDC93_N"/>
    <property type="match status" value="1"/>
</dbReference>
<dbReference type="RefSeq" id="NP_510334.1">
    <property type="nucleotide sequence ID" value="NM_077933.6"/>
</dbReference>
<reference evidence="3 4" key="1">
    <citation type="journal article" date="1998" name="Science">
        <title>Genome sequence of the nematode C. elegans: a platform for investigating biology.</title>
        <authorList>
            <consortium name="The C. elegans sequencing consortium"/>
            <person name="Sulson J.E."/>
            <person name="Waterston R."/>
        </authorList>
    </citation>
    <scope>NUCLEOTIDE SEQUENCE [LARGE SCALE GENOMIC DNA]</scope>
    <source>
        <strain evidence="3 4">Bristol N2</strain>
    </source>
</reference>
<organism evidence="3 4">
    <name type="scientific">Caenorhabditis elegans</name>
    <dbReference type="NCBI Taxonomy" id="6239"/>
    <lineage>
        <taxon>Eukaryota</taxon>
        <taxon>Metazoa</taxon>
        <taxon>Ecdysozoa</taxon>
        <taxon>Nematoda</taxon>
        <taxon>Chromadorea</taxon>
        <taxon>Rhabditida</taxon>
        <taxon>Rhabditina</taxon>
        <taxon>Rhabditomorpha</taxon>
        <taxon>Rhabditoidea</taxon>
        <taxon>Rhabditidae</taxon>
        <taxon>Peloderinae</taxon>
        <taxon>Caenorhabditis</taxon>
    </lineage>
</organism>
<dbReference type="PIR" id="T19613">
    <property type="entry name" value="T19613"/>
</dbReference>
<keyword evidence="4" id="KW-1185">Reference proteome</keyword>
<name>Q93314_CAEEL</name>
<gene>
    <name evidence="3 5" type="ORF">C31E10.6</name>
    <name evidence="3" type="ORF">CELE_C31E10.6</name>
</gene>
<dbReference type="EMBL" id="BX284606">
    <property type="protein sequence ID" value="CAB01731.1"/>
    <property type="molecule type" value="Genomic_DNA"/>
</dbReference>
<dbReference type="InterPro" id="IPR039116">
    <property type="entry name" value="CCDC93"/>
</dbReference>
<dbReference type="Bgee" id="WBGene00007847">
    <property type="expression patterns" value="Expressed in embryo and 3 other cell types or tissues"/>
</dbReference>
<keyword evidence="1" id="KW-0472">Membrane</keyword>
<accession>Q93314</accession>
<dbReference type="OMA" id="IECECIS"/>
<dbReference type="FunCoup" id="Q93314">
    <property type="interactions" value="1"/>
</dbReference>
<dbReference type="GO" id="GO:0006893">
    <property type="term" value="P:Golgi to plasma membrane transport"/>
    <property type="evidence" value="ECO:0000318"/>
    <property type="project" value="GO_Central"/>
</dbReference>
<dbReference type="SMR" id="Q93314"/>
<dbReference type="AGR" id="WB:WBGene00007847"/>
<dbReference type="STRING" id="6239.C31E10.6.1"/>